<name>A0A068SAM5_9FUNG</name>
<protein>
    <submittedName>
        <fullName evidence="2">Camp-independent regulatory protein</fullName>
    </submittedName>
</protein>
<dbReference type="PANTHER" id="PTHR28027:SF2">
    <property type="entry name" value="TRANSCRIPTIONAL REGULATOR MIT1"/>
    <property type="match status" value="1"/>
</dbReference>
<feature type="compositionally biased region" description="Polar residues" evidence="1">
    <location>
        <begin position="354"/>
        <end position="363"/>
    </location>
</feature>
<dbReference type="PANTHER" id="PTHR28027">
    <property type="entry name" value="TRANSCRIPTIONAL REGULATOR MIT1"/>
    <property type="match status" value="1"/>
</dbReference>
<feature type="compositionally biased region" description="Basic and acidic residues" evidence="1">
    <location>
        <begin position="433"/>
        <end position="442"/>
    </location>
</feature>
<organism evidence="2 3">
    <name type="scientific">Lichtheimia corymbifera JMRC:FSU:9682</name>
    <dbReference type="NCBI Taxonomy" id="1263082"/>
    <lineage>
        <taxon>Eukaryota</taxon>
        <taxon>Fungi</taxon>
        <taxon>Fungi incertae sedis</taxon>
        <taxon>Mucoromycota</taxon>
        <taxon>Mucoromycotina</taxon>
        <taxon>Mucoromycetes</taxon>
        <taxon>Mucorales</taxon>
        <taxon>Lichtheimiaceae</taxon>
        <taxon>Lichtheimia</taxon>
    </lineage>
</organism>
<keyword evidence="3" id="KW-1185">Reference proteome</keyword>
<sequence>MNANQASKQANTSPHHHDDINNHALGIKRWTDGLVWSPSRILGNFLIYRELDKRASGSGKRGSISASNSSNNSNGNGNDARQRSFSADHGTTTSSTVAAAGGVMSIDRNRERQLVGSLSDSYKFRKDGLIKKTMSIVVNGVSQHLISYYHPQDVLNNRLRTPSSVPELASLEISPELLVRQNFRIPPMIEPTFDHPGEATGAIPMPDGSNGAASGGGGGGGTVVAAAAAAAMSAFGDRRTPQHPPPLRSMSMGSLRGHDPYANGSLASPNAMFNYQQRMSIDEEGATTAQQRESPPTTIGPYGTQPMMYGAAAAYTTSAIPSPSSPDTPLVSPARPSFHHHQHHQQQQYQRHYSFSSTQSSLSRVDPRGYDMLSYPSAADRQQGDHQHPHHRSSIHYQQQQQQQQGSMASMMSAAEVGFFNGQQLQEQQNGVSDEHGSDHSKGANIGQLLNPVHPLNNTTTASTSSTATAPPPPPSHPPFQPESPHPSHNHEQQQQQLLQQQQPSTSYAGYNPTSLVSAVTTTSSSASSSTSTPSSSITSTHRYDNGKSVTATTTTTTTTSNGERQQQQQQQQLHGDDNDSVNAGGGGGGSGGFSNGVGFYRDGMLTNTYNAMHYAPPPFQNGLVNPFTGHHDDCNVDQDLTDPLMLK</sequence>
<evidence type="ECO:0000313" key="2">
    <source>
        <dbReference type="EMBL" id="CDH58892.1"/>
    </source>
</evidence>
<gene>
    <name evidence="2" type="ORF">LCOR_09739.1</name>
</gene>
<feature type="compositionally biased region" description="Low complexity" evidence="1">
    <location>
        <begin position="513"/>
        <end position="541"/>
    </location>
</feature>
<feature type="compositionally biased region" description="Low complexity" evidence="1">
    <location>
        <begin position="493"/>
        <end position="503"/>
    </location>
</feature>
<dbReference type="OrthoDB" id="2282714at2759"/>
<dbReference type="Pfam" id="PF09729">
    <property type="entry name" value="Gti1_Pac2"/>
    <property type="match status" value="1"/>
</dbReference>
<feature type="compositionally biased region" description="Polar residues" evidence="1">
    <location>
        <begin position="287"/>
        <end position="297"/>
    </location>
</feature>
<feature type="compositionally biased region" description="Polar residues" evidence="1">
    <location>
        <begin position="318"/>
        <end position="327"/>
    </location>
</feature>
<feature type="region of interest" description="Disordered" evidence="1">
    <location>
        <begin position="426"/>
        <end position="590"/>
    </location>
</feature>
<evidence type="ECO:0000313" key="3">
    <source>
        <dbReference type="Proteomes" id="UP000027586"/>
    </source>
</evidence>
<feature type="region of interest" description="Disordered" evidence="1">
    <location>
        <begin position="236"/>
        <end position="268"/>
    </location>
</feature>
<feature type="compositionally biased region" description="Low complexity" evidence="1">
    <location>
        <begin position="459"/>
        <end position="469"/>
    </location>
</feature>
<feature type="region of interest" description="Disordered" evidence="1">
    <location>
        <begin position="284"/>
        <end position="305"/>
    </location>
</feature>
<feature type="region of interest" description="Disordered" evidence="1">
    <location>
        <begin position="195"/>
        <end position="219"/>
    </location>
</feature>
<dbReference type="GO" id="GO:0003677">
    <property type="term" value="F:DNA binding"/>
    <property type="evidence" value="ECO:0007669"/>
    <property type="project" value="TreeGrafter"/>
</dbReference>
<feature type="compositionally biased region" description="Pro residues" evidence="1">
    <location>
        <begin position="470"/>
        <end position="485"/>
    </location>
</feature>
<accession>A0A068SAM5</accession>
<proteinExistence type="predicted"/>
<dbReference type="AlphaFoldDB" id="A0A068SAM5"/>
<feature type="compositionally biased region" description="Low complexity" evidence="1">
    <location>
        <begin position="62"/>
        <end position="78"/>
    </location>
</feature>
<dbReference type="VEuPathDB" id="FungiDB:LCOR_09739.1"/>
<evidence type="ECO:0000256" key="1">
    <source>
        <dbReference type="SAM" id="MobiDB-lite"/>
    </source>
</evidence>
<dbReference type="InterPro" id="IPR018608">
    <property type="entry name" value="Gti1/Pac2"/>
</dbReference>
<dbReference type="EMBL" id="CBTN010000062">
    <property type="protein sequence ID" value="CDH58892.1"/>
    <property type="molecule type" value="Genomic_DNA"/>
</dbReference>
<dbReference type="Proteomes" id="UP000027586">
    <property type="component" value="Unassembled WGS sequence"/>
</dbReference>
<feature type="region of interest" description="Disordered" evidence="1">
    <location>
        <begin position="318"/>
        <end position="410"/>
    </location>
</feature>
<feature type="compositionally biased region" description="Low complexity" evidence="1">
    <location>
        <begin position="551"/>
        <end position="573"/>
    </location>
</feature>
<comment type="caution">
    <text evidence="2">The sequence shown here is derived from an EMBL/GenBank/DDBJ whole genome shotgun (WGS) entry which is preliminary data.</text>
</comment>
<feature type="region of interest" description="Disordered" evidence="1">
    <location>
        <begin position="56"/>
        <end position="93"/>
    </location>
</feature>
<reference evidence="2" key="1">
    <citation type="submission" date="2013-08" db="EMBL/GenBank/DDBJ databases">
        <title>Gene expansion shapes genome architecture in the human pathogen Lichtheimia corymbifera: an evolutionary genomics analysis in the ancient terrestrial Mucorales (Mucoromycotina).</title>
        <authorList>
            <person name="Schwartze V.U."/>
            <person name="Winter S."/>
            <person name="Shelest E."/>
            <person name="Marcet-Houben M."/>
            <person name="Horn F."/>
            <person name="Wehner S."/>
            <person name="Hoffmann K."/>
            <person name="Riege K."/>
            <person name="Sammeth M."/>
            <person name="Nowrousian M."/>
            <person name="Valiante V."/>
            <person name="Linde J."/>
            <person name="Jacobsen I.D."/>
            <person name="Marz M."/>
            <person name="Brakhage A.A."/>
            <person name="Gabaldon T."/>
            <person name="Bocker S."/>
            <person name="Voigt K."/>
        </authorList>
    </citation>
    <scope>NUCLEOTIDE SEQUENCE [LARGE SCALE GENOMIC DNA]</scope>
    <source>
        <strain evidence="2">FSU 9682</strain>
    </source>
</reference>